<dbReference type="PANTHER" id="PTHR30388">
    <property type="entry name" value="ALDEHYDE OXIDOREDUCTASE MOLYBDENUM COFACTOR ASSEMBLY PROTEIN"/>
    <property type="match status" value="1"/>
</dbReference>
<protein>
    <submittedName>
        <fullName evidence="3">Xanthine dehydrogenase accessory protein XdhC</fullName>
    </submittedName>
</protein>
<evidence type="ECO:0000313" key="4">
    <source>
        <dbReference type="Proteomes" id="UP000255467"/>
    </source>
</evidence>
<dbReference type="STRING" id="1406858.GCA_000710895_05651"/>
<dbReference type="Gene3D" id="3.40.50.720">
    <property type="entry name" value="NAD(P)-binding Rossmann-like Domain"/>
    <property type="match status" value="1"/>
</dbReference>
<organism evidence="3 4">
    <name type="scientific">Nocardia otitidiscaviarum</name>
    <dbReference type="NCBI Taxonomy" id="1823"/>
    <lineage>
        <taxon>Bacteria</taxon>
        <taxon>Bacillati</taxon>
        <taxon>Actinomycetota</taxon>
        <taxon>Actinomycetes</taxon>
        <taxon>Mycobacteriales</taxon>
        <taxon>Nocardiaceae</taxon>
        <taxon>Nocardia</taxon>
    </lineage>
</organism>
<dbReference type="Pfam" id="PF13478">
    <property type="entry name" value="XdhC_C"/>
    <property type="match status" value="1"/>
</dbReference>
<evidence type="ECO:0000313" key="3">
    <source>
        <dbReference type="EMBL" id="SUA73768.1"/>
    </source>
</evidence>
<keyword evidence="4" id="KW-1185">Reference proteome</keyword>
<proteinExistence type="predicted"/>
<dbReference type="InterPro" id="IPR027051">
    <property type="entry name" value="XdhC_Rossmann_dom"/>
</dbReference>
<dbReference type="InterPro" id="IPR003777">
    <property type="entry name" value="XdhC_CoxI"/>
</dbReference>
<dbReference type="OrthoDB" id="9815497at2"/>
<dbReference type="EMBL" id="UGRY01000002">
    <property type="protein sequence ID" value="SUA73768.1"/>
    <property type="molecule type" value="Genomic_DNA"/>
</dbReference>
<feature type="domain" description="XdhC Rossmann" evidence="2">
    <location>
        <begin position="164"/>
        <end position="310"/>
    </location>
</feature>
<feature type="domain" description="XdhC- CoxI" evidence="1">
    <location>
        <begin position="12"/>
        <end position="78"/>
    </location>
</feature>
<evidence type="ECO:0000259" key="1">
    <source>
        <dbReference type="Pfam" id="PF02625"/>
    </source>
</evidence>
<dbReference type="Pfam" id="PF02625">
    <property type="entry name" value="XdhC_CoxI"/>
    <property type="match status" value="1"/>
</dbReference>
<accession>A0A378YA90</accession>
<sequence length="350" mass="36689">MRDIVEDLLRVWHSGRTAGLATLVRAVGSTPLPVGSAMMVDAEGRAFGSVSAGCAEAEVYQAAVEAAGTGRRAMHRFGPATGMDCGGTMDVFAEPFSRTHFPEFPTVAADIAAQRQVTVFTVVWHSDPDVIGQHLVTDRKHGTELVSLPDSDVFVSSFTRPPRLILVGANAFAAALATQARLVGYRVTLCDARPTFASPEAYPQCEVVVDWPHRYLNAQSAAGEIDGSTAIVVLSHDAKFEIPLLTVALRLPELGYLAAVGSRQVHARRLEALQAGGFDAATLSRLHAPAGLDLGGRTAPEAALAITAELLAARNGTSAAPLSVRTGPIHSATAAEARAGARGNESHSLT</sequence>
<dbReference type="InterPro" id="IPR052698">
    <property type="entry name" value="MoCofactor_Util/Proc"/>
</dbReference>
<dbReference type="AlphaFoldDB" id="A0A378YA90"/>
<name>A0A378YA90_9NOCA</name>
<gene>
    <name evidence="3" type="ORF">NCTC1934_01215</name>
</gene>
<dbReference type="PANTHER" id="PTHR30388:SF4">
    <property type="entry name" value="MOLYBDENUM COFACTOR INSERTION CHAPERONE PAOD"/>
    <property type="match status" value="1"/>
</dbReference>
<reference evidence="3 4" key="1">
    <citation type="submission" date="2018-06" db="EMBL/GenBank/DDBJ databases">
        <authorList>
            <consortium name="Pathogen Informatics"/>
            <person name="Doyle S."/>
        </authorList>
    </citation>
    <scope>NUCLEOTIDE SEQUENCE [LARGE SCALE GENOMIC DNA]</scope>
    <source>
        <strain evidence="3 4">NCTC1934</strain>
    </source>
</reference>
<evidence type="ECO:0000259" key="2">
    <source>
        <dbReference type="Pfam" id="PF13478"/>
    </source>
</evidence>
<dbReference type="Proteomes" id="UP000255467">
    <property type="component" value="Unassembled WGS sequence"/>
</dbReference>